<evidence type="ECO:0000313" key="11">
    <source>
        <dbReference type="EMBL" id="QYF49450.1"/>
    </source>
</evidence>
<comment type="subcellular location">
    <subcellularLocation>
        <location evidence="1">Cell membrane</location>
        <topology evidence="1">Multi-pass membrane protein</topology>
    </subcellularLocation>
</comment>
<proteinExistence type="inferred from homology"/>
<keyword evidence="3" id="KW-1003">Cell membrane</keyword>
<feature type="domain" description="Mechanosensitive ion channel transmembrane helices 2/3" evidence="10">
    <location>
        <begin position="136"/>
        <end position="176"/>
    </location>
</feature>
<feature type="transmembrane region" description="Helical" evidence="7">
    <location>
        <begin position="160"/>
        <end position="183"/>
    </location>
</feature>
<feature type="transmembrane region" description="Helical" evidence="7">
    <location>
        <begin position="12"/>
        <end position="32"/>
    </location>
</feature>
<feature type="transmembrane region" description="Helical" evidence="7">
    <location>
        <begin position="53"/>
        <end position="79"/>
    </location>
</feature>
<organism evidence="11 12">
    <name type="scientific">Candidatus Rhabdochlamydia oedothoracis</name>
    <dbReference type="NCBI Taxonomy" id="2720720"/>
    <lineage>
        <taxon>Bacteria</taxon>
        <taxon>Pseudomonadati</taxon>
        <taxon>Chlamydiota</taxon>
        <taxon>Chlamydiia</taxon>
        <taxon>Parachlamydiales</taxon>
        <taxon>Candidatus Rhabdochlamydiaceae</taxon>
        <taxon>Candidatus Rhabdochlamydia</taxon>
    </lineage>
</organism>
<accession>A0ABX8V8U0</accession>
<keyword evidence="12" id="KW-1185">Reference proteome</keyword>
<evidence type="ECO:0000256" key="6">
    <source>
        <dbReference type="ARBA" id="ARBA00023136"/>
    </source>
</evidence>
<dbReference type="Gene3D" id="3.30.70.100">
    <property type="match status" value="1"/>
</dbReference>
<dbReference type="Pfam" id="PF00924">
    <property type="entry name" value="MS_channel_2nd"/>
    <property type="match status" value="1"/>
</dbReference>
<dbReference type="InterPro" id="IPR023408">
    <property type="entry name" value="MscS_beta-dom_sf"/>
</dbReference>
<evidence type="ECO:0000313" key="12">
    <source>
        <dbReference type="Proteomes" id="UP000826014"/>
    </source>
</evidence>
<evidence type="ECO:0000256" key="1">
    <source>
        <dbReference type="ARBA" id="ARBA00004651"/>
    </source>
</evidence>
<evidence type="ECO:0000256" key="2">
    <source>
        <dbReference type="ARBA" id="ARBA00008017"/>
    </source>
</evidence>
<dbReference type="SUPFAM" id="SSF82689">
    <property type="entry name" value="Mechanosensitive channel protein MscS (YggB), C-terminal domain"/>
    <property type="match status" value="1"/>
</dbReference>
<keyword evidence="4 7" id="KW-0812">Transmembrane</keyword>
<evidence type="ECO:0000259" key="9">
    <source>
        <dbReference type="Pfam" id="PF21082"/>
    </source>
</evidence>
<gene>
    <name evidence="11" type="ORF">RHABOEDO_001793</name>
</gene>
<dbReference type="Gene3D" id="2.30.30.60">
    <property type="match status" value="1"/>
</dbReference>
<dbReference type="Gene3D" id="1.10.287.1260">
    <property type="match status" value="1"/>
</dbReference>
<dbReference type="Pfam" id="PF21082">
    <property type="entry name" value="MS_channel_3rd"/>
    <property type="match status" value="1"/>
</dbReference>
<dbReference type="InterPro" id="IPR049142">
    <property type="entry name" value="MS_channel_1st"/>
</dbReference>
<keyword evidence="6 7" id="KW-0472">Membrane</keyword>
<dbReference type="EMBL" id="CP075587">
    <property type="protein sequence ID" value="QYF49450.1"/>
    <property type="molecule type" value="Genomic_DNA"/>
</dbReference>
<dbReference type="InterPro" id="IPR011066">
    <property type="entry name" value="MscS_channel_C_sf"/>
</dbReference>
<evidence type="ECO:0000256" key="5">
    <source>
        <dbReference type="ARBA" id="ARBA00022989"/>
    </source>
</evidence>
<dbReference type="PANTHER" id="PTHR30566:SF5">
    <property type="entry name" value="MECHANOSENSITIVE ION CHANNEL PROTEIN 1, MITOCHONDRIAL-RELATED"/>
    <property type="match status" value="1"/>
</dbReference>
<evidence type="ECO:0000259" key="10">
    <source>
        <dbReference type="Pfam" id="PF21088"/>
    </source>
</evidence>
<protein>
    <submittedName>
        <fullName evidence="11">Mechanosensitive ion channel</fullName>
    </submittedName>
</protein>
<dbReference type="SUPFAM" id="SSF82861">
    <property type="entry name" value="Mechanosensitive channel protein MscS (YggB), transmembrane region"/>
    <property type="match status" value="1"/>
</dbReference>
<dbReference type="InterPro" id="IPR049278">
    <property type="entry name" value="MS_channel_C"/>
</dbReference>
<comment type="similarity">
    <text evidence="2">Belongs to the MscS (TC 1.A.23) family.</text>
</comment>
<evidence type="ECO:0000256" key="4">
    <source>
        <dbReference type="ARBA" id="ARBA00022692"/>
    </source>
</evidence>
<dbReference type="Pfam" id="PF21088">
    <property type="entry name" value="MS_channel_1st"/>
    <property type="match status" value="1"/>
</dbReference>
<dbReference type="PANTHER" id="PTHR30566">
    <property type="entry name" value="YNAI-RELATED MECHANOSENSITIVE ION CHANNEL"/>
    <property type="match status" value="1"/>
</dbReference>
<dbReference type="Proteomes" id="UP000826014">
    <property type="component" value="Chromosome"/>
</dbReference>
<dbReference type="InterPro" id="IPR006685">
    <property type="entry name" value="MscS_channel_2nd"/>
</dbReference>
<feature type="transmembrane region" description="Helical" evidence="7">
    <location>
        <begin position="91"/>
        <end position="108"/>
    </location>
</feature>
<evidence type="ECO:0000259" key="8">
    <source>
        <dbReference type="Pfam" id="PF00924"/>
    </source>
</evidence>
<evidence type="ECO:0000256" key="3">
    <source>
        <dbReference type="ARBA" id="ARBA00022475"/>
    </source>
</evidence>
<sequence length="349" mass="40891">MISFSFTDLQRFWWLKIVFYLGLLIFISFFLKKILRKIARRFPLDCWKGRIDTIFYLPSFLFLWICAICLITSLVAVHFRLPLIYEYSHSFFKTIVIFTLVWVFLRWKKEIEKDFIYFKQTKKKIDMPHVFMIGRLISIVVICIFSLIILQIWGLDIVPLIAFGGVGAAALGFAAKEVIANFFGGMMLWINRPFVLGDSISLPDRGGLEGIVEELGWYLTVIRDRDKRLAYLPNAIFSTIHVINISRMSHRRIQITVGIRKEDFAKLGELTQTLKEVFEKHLSVDAYLPINVIFSSFGMYSLELFVEIYTKQTRYEQYLLVKQEILCLLYKTIQQMGIQVPNPIMVIEK</sequence>
<feature type="transmembrane region" description="Helical" evidence="7">
    <location>
        <begin position="129"/>
        <end position="154"/>
    </location>
</feature>
<dbReference type="RefSeq" id="WP_215217142.1">
    <property type="nucleotide sequence ID" value="NZ_CP075587.1"/>
</dbReference>
<evidence type="ECO:0000256" key="7">
    <source>
        <dbReference type="SAM" id="Phobius"/>
    </source>
</evidence>
<dbReference type="InterPro" id="IPR010920">
    <property type="entry name" value="LSM_dom_sf"/>
</dbReference>
<feature type="domain" description="Mechanosensitive ion channel MscS C-terminal" evidence="9">
    <location>
        <begin position="262"/>
        <end position="338"/>
    </location>
</feature>
<dbReference type="SUPFAM" id="SSF50182">
    <property type="entry name" value="Sm-like ribonucleoproteins"/>
    <property type="match status" value="1"/>
</dbReference>
<dbReference type="InterPro" id="IPR011014">
    <property type="entry name" value="MscS_channel_TM-2"/>
</dbReference>
<reference evidence="11 12" key="1">
    <citation type="journal article" date="2022" name="bioRxiv">
        <title>Ecology and evolution of chlamydial symbionts of arthropods.</title>
        <authorList>
            <person name="Halter T."/>
            <person name="Koestlbacher S."/>
            <person name="Collingro A."/>
            <person name="Sixt B.S."/>
            <person name="Toenshoff E.R."/>
            <person name="Hendrickx F."/>
            <person name="Kostanjsek R."/>
            <person name="Horn M."/>
        </authorList>
    </citation>
    <scope>NUCLEOTIDE SEQUENCE [LARGE SCALE GENOMIC DNA]</scope>
    <source>
        <strain evidence="11">W744xW776</strain>
    </source>
</reference>
<name>A0ABX8V8U0_9BACT</name>
<feature type="domain" description="Mechanosensitive ion channel MscS" evidence="8">
    <location>
        <begin position="178"/>
        <end position="247"/>
    </location>
</feature>
<keyword evidence="5 7" id="KW-1133">Transmembrane helix</keyword>